<name>A0A5B7DCX3_PORTR</name>
<reference evidence="1 2" key="1">
    <citation type="submission" date="2019-05" db="EMBL/GenBank/DDBJ databases">
        <title>Another draft genome of Portunus trituberculatus and its Hox gene families provides insights of decapod evolution.</title>
        <authorList>
            <person name="Jeong J.-H."/>
            <person name="Song I."/>
            <person name="Kim S."/>
            <person name="Choi T."/>
            <person name="Kim D."/>
            <person name="Ryu S."/>
            <person name="Kim W."/>
        </authorList>
    </citation>
    <scope>NUCLEOTIDE SEQUENCE [LARGE SCALE GENOMIC DNA]</scope>
    <source>
        <tissue evidence="1">Muscle</tissue>
    </source>
</reference>
<proteinExistence type="predicted"/>
<sequence>MESGVEGVWCGAVMRQLTLAERIAIVSANSKGVKFGIFNDMTASCGWQACKIRRLSGHAK</sequence>
<dbReference type="Proteomes" id="UP000324222">
    <property type="component" value="Unassembled WGS sequence"/>
</dbReference>
<comment type="caution">
    <text evidence="1">The sequence shown here is derived from an EMBL/GenBank/DDBJ whole genome shotgun (WGS) entry which is preliminary data.</text>
</comment>
<gene>
    <name evidence="1" type="ORF">E2C01_012046</name>
</gene>
<evidence type="ECO:0000313" key="1">
    <source>
        <dbReference type="EMBL" id="MPC19138.1"/>
    </source>
</evidence>
<accession>A0A5B7DCX3</accession>
<dbReference type="EMBL" id="VSRR010000743">
    <property type="protein sequence ID" value="MPC19138.1"/>
    <property type="molecule type" value="Genomic_DNA"/>
</dbReference>
<organism evidence="1 2">
    <name type="scientific">Portunus trituberculatus</name>
    <name type="common">Swimming crab</name>
    <name type="synonym">Neptunus trituberculatus</name>
    <dbReference type="NCBI Taxonomy" id="210409"/>
    <lineage>
        <taxon>Eukaryota</taxon>
        <taxon>Metazoa</taxon>
        <taxon>Ecdysozoa</taxon>
        <taxon>Arthropoda</taxon>
        <taxon>Crustacea</taxon>
        <taxon>Multicrustacea</taxon>
        <taxon>Malacostraca</taxon>
        <taxon>Eumalacostraca</taxon>
        <taxon>Eucarida</taxon>
        <taxon>Decapoda</taxon>
        <taxon>Pleocyemata</taxon>
        <taxon>Brachyura</taxon>
        <taxon>Eubrachyura</taxon>
        <taxon>Portunoidea</taxon>
        <taxon>Portunidae</taxon>
        <taxon>Portuninae</taxon>
        <taxon>Portunus</taxon>
    </lineage>
</organism>
<dbReference type="AlphaFoldDB" id="A0A5B7DCX3"/>
<keyword evidence="2" id="KW-1185">Reference proteome</keyword>
<evidence type="ECO:0000313" key="2">
    <source>
        <dbReference type="Proteomes" id="UP000324222"/>
    </source>
</evidence>
<protein>
    <submittedName>
        <fullName evidence="1">Uncharacterized protein</fullName>
    </submittedName>
</protein>